<dbReference type="Proteomes" id="UP000237000">
    <property type="component" value="Unassembled WGS sequence"/>
</dbReference>
<dbReference type="PANTHER" id="PTHR47723:SF19">
    <property type="entry name" value="POLYNUCLEOTIDYL TRANSFERASE, RIBONUCLEASE H-LIKE SUPERFAMILY PROTEIN"/>
    <property type="match status" value="1"/>
</dbReference>
<dbReference type="GO" id="GO:0004523">
    <property type="term" value="F:RNA-DNA hybrid ribonuclease activity"/>
    <property type="evidence" value="ECO:0007669"/>
    <property type="project" value="InterPro"/>
</dbReference>
<gene>
    <name evidence="2" type="ORF">TorRG33x02_269930</name>
</gene>
<dbReference type="InParanoid" id="A0A2P5CX37"/>
<dbReference type="EMBL" id="JXTC01000318">
    <property type="protein sequence ID" value="PON65622.1"/>
    <property type="molecule type" value="Genomic_DNA"/>
</dbReference>
<name>A0A2P5CX37_TREOI</name>
<reference evidence="3" key="1">
    <citation type="submission" date="2016-06" db="EMBL/GenBank/DDBJ databases">
        <title>Parallel loss of symbiosis genes in relatives of nitrogen-fixing non-legume Parasponia.</title>
        <authorList>
            <person name="Van Velzen R."/>
            <person name="Holmer R."/>
            <person name="Bu F."/>
            <person name="Rutten L."/>
            <person name="Van Zeijl A."/>
            <person name="Liu W."/>
            <person name="Santuari L."/>
            <person name="Cao Q."/>
            <person name="Sharma T."/>
            <person name="Shen D."/>
            <person name="Roswanjaya Y."/>
            <person name="Wardhani T."/>
            <person name="Kalhor M.S."/>
            <person name="Jansen J."/>
            <person name="Van den Hoogen J."/>
            <person name="Gungor B."/>
            <person name="Hartog M."/>
            <person name="Hontelez J."/>
            <person name="Verver J."/>
            <person name="Yang W.-C."/>
            <person name="Schijlen E."/>
            <person name="Repin R."/>
            <person name="Schilthuizen M."/>
            <person name="Schranz E."/>
            <person name="Heidstra R."/>
            <person name="Miyata K."/>
            <person name="Fedorova E."/>
            <person name="Kohlen W."/>
            <person name="Bisseling T."/>
            <person name="Smit S."/>
            <person name="Geurts R."/>
        </authorList>
    </citation>
    <scope>NUCLEOTIDE SEQUENCE [LARGE SCALE GENOMIC DNA]</scope>
    <source>
        <strain evidence="3">cv. RG33-2</strain>
    </source>
</reference>
<dbReference type="InterPro" id="IPR036397">
    <property type="entry name" value="RNaseH_sf"/>
</dbReference>
<dbReference type="InterPro" id="IPR044730">
    <property type="entry name" value="RNase_H-like_dom_plant"/>
</dbReference>
<organism evidence="2 3">
    <name type="scientific">Trema orientale</name>
    <name type="common">Charcoal tree</name>
    <name type="synonym">Celtis orientalis</name>
    <dbReference type="NCBI Taxonomy" id="63057"/>
    <lineage>
        <taxon>Eukaryota</taxon>
        <taxon>Viridiplantae</taxon>
        <taxon>Streptophyta</taxon>
        <taxon>Embryophyta</taxon>
        <taxon>Tracheophyta</taxon>
        <taxon>Spermatophyta</taxon>
        <taxon>Magnoliopsida</taxon>
        <taxon>eudicotyledons</taxon>
        <taxon>Gunneridae</taxon>
        <taxon>Pentapetalae</taxon>
        <taxon>rosids</taxon>
        <taxon>fabids</taxon>
        <taxon>Rosales</taxon>
        <taxon>Cannabaceae</taxon>
        <taxon>Trema</taxon>
    </lineage>
</organism>
<sequence length="129" mass="13931">MTYNICRSIACSSRLSGKFSAEDAELIAIREGLRFAIDAGLSPSCVESDALKAVSAIFSPQPLAANSPLVSDIKSLMIIANCGLCRHISREENRVAHKLVSFTWSSPNNMYWVESSPLFIASAVLADAH</sequence>
<feature type="domain" description="RNase H type-1" evidence="1">
    <location>
        <begin position="10"/>
        <end position="101"/>
    </location>
</feature>
<dbReference type="OrthoDB" id="1906820at2759"/>
<keyword evidence="3" id="KW-1185">Reference proteome</keyword>
<dbReference type="AlphaFoldDB" id="A0A2P5CX37"/>
<accession>A0A2P5CX37</accession>
<evidence type="ECO:0000259" key="1">
    <source>
        <dbReference type="Pfam" id="PF13456"/>
    </source>
</evidence>
<dbReference type="SUPFAM" id="SSF53098">
    <property type="entry name" value="Ribonuclease H-like"/>
    <property type="match status" value="1"/>
</dbReference>
<evidence type="ECO:0000313" key="3">
    <source>
        <dbReference type="Proteomes" id="UP000237000"/>
    </source>
</evidence>
<dbReference type="InterPro" id="IPR002156">
    <property type="entry name" value="RNaseH_domain"/>
</dbReference>
<protein>
    <submittedName>
        <fullName evidence="2">Ribonuclease H-like domain containing protein</fullName>
    </submittedName>
</protein>
<comment type="caution">
    <text evidence="2">The sequence shown here is derived from an EMBL/GenBank/DDBJ whole genome shotgun (WGS) entry which is preliminary data.</text>
</comment>
<dbReference type="Pfam" id="PF13456">
    <property type="entry name" value="RVT_3"/>
    <property type="match status" value="1"/>
</dbReference>
<dbReference type="PANTHER" id="PTHR47723">
    <property type="entry name" value="OS05G0353850 PROTEIN"/>
    <property type="match status" value="1"/>
</dbReference>
<proteinExistence type="predicted"/>
<dbReference type="InterPro" id="IPR012337">
    <property type="entry name" value="RNaseH-like_sf"/>
</dbReference>
<dbReference type="Gene3D" id="3.30.420.10">
    <property type="entry name" value="Ribonuclease H-like superfamily/Ribonuclease H"/>
    <property type="match status" value="1"/>
</dbReference>
<dbReference type="InterPro" id="IPR053151">
    <property type="entry name" value="RNase_H-like"/>
</dbReference>
<dbReference type="CDD" id="cd06222">
    <property type="entry name" value="RNase_H_like"/>
    <property type="match status" value="1"/>
</dbReference>
<dbReference type="GO" id="GO:0003676">
    <property type="term" value="F:nucleic acid binding"/>
    <property type="evidence" value="ECO:0007669"/>
    <property type="project" value="InterPro"/>
</dbReference>
<evidence type="ECO:0000313" key="2">
    <source>
        <dbReference type="EMBL" id="PON65622.1"/>
    </source>
</evidence>